<dbReference type="AlphaFoldDB" id="A0AA86SR48"/>
<organism evidence="1 2">
    <name type="scientific">Sphenostylis stenocarpa</name>
    <dbReference type="NCBI Taxonomy" id="92480"/>
    <lineage>
        <taxon>Eukaryota</taxon>
        <taxon>Viridiplantae</taxon>
        <taxon>Streptophyta</taxon>
        <taxon>Embryophyta</taxon>
        <taxon>Tracheophyta</taxon>
        <taxon>Spermatophyta</taxon>
        <taxon>Magnoliopsida</taxon>
        <taxon>eudicotyledons</taxon>
        <taxon>Gunneridae</taxon>
        <taxon>Pentapetalae</taxon>
        <taxon>rosids</taxon>
        <taxon>fabids</taxon>
        <taxon>Fabales</taxon>
        <taxon>Fabaceae</taxon>
        <taxon>Papilionoideae</taxon>
        <taxon>50 kb inversion clade</taxon>
        <taxon>NPAAA clade</taxon>
        <taxon>indigoferoid/millettioid clade</taxon>
        <taxon>Phaseoleae</taxon>
        <taxon>Sphenostylis</taxon>
    </lineage>
</organism>
<dbReference type="EMBL" id="OY731403">
    <property type="protein sequence ID" value="CAJ1961720.1"/>
    <property type="molecule type" value="Genomic_DNA"/>
</dbReference>
<evidence type="ECO:0000313" key="2">
    <source>
        <dbReference type="Proteomes" id="UP001189624"/>
    </source>
</evidence>
<evidence type="ECO:0000313" key="1">
    <source>
        <dbReference type="EMBL" id="CAJ1961720.1"/>
    </source>
</evidence>
<keyword evidence="2" id="KW-1185">Reference proteome</keyword>
<dbReference type="Proteomes" id="UP001189624">
    <property type="component" value="Chromosome 6"/>
</dbReference>
<protein>
    <submittedName>
        <fullName evidence="1">Uncharacterized protein</fullName>
    </submittedName>
</protein>
<sequence>MDTVNSVRMQWRALSTKDTMEDTMKDVTKNNEGCKNTEEYMKTRWTIKPSKNEINITTNNDH</sequence>
<gene>
    <name evidence="1" type="ORF">AYBTSS11_LOCUS18871</name>
</gene>
<accession>A0AA86SR48</accession>
<reference evidence="1" key="1">
    <citation type="submission" date="2023-10" db="EMBL/GenBank/DDBJ databases">
        <authorList>
            <person name="Domelevo Entfellner J.-B."/>
        </authorList>
    </citation>
    <scope>NUCLEOTIDE SEQUENCE</scope>
</reference>
<dbReference type="Gramene" id="rna-AYBTSS11_LOCUS18871">
    <property type="protein sequence ID" value="CAJ1961720.1"/>
    <property type="gene ID" value="gene-AYBTSS11_LOCUS18871"/>
</dbReference>
<name>A0AA86SR48_9FABA</name>
<proteinExistence type="predicted"/>